<feature type="transmembrane region" description="Helical" evidence="1">
    <location>
        <begin position="250"/>
        <end position="277"/>
    </location>
</feature>
<protein>
    <submittedName>
        <fullName evidence="2">Uncharacterized protein</fullName>
    </submittedName>
</protein>
<proteinExistence type="predicted"/>
<reference evidence="2" key="1">
    <citation type="journal article" date="2020" name="mSystems">
        <title>Genome- and Community-Level Interaction Insights into Carbon Utilization and Element Cycling Functions of Hydrothermarchaeota in Hydrothermal Sediment.</title>
        <authorList>
            <person name="Zhou Z."/>
            <person name="Liu Y."/>
            <person name="Xu W."/>
            <person name="Pan J."/>
            <person name="Luo Z.H."/>
            <person name="Li M."/>
        </authorList>
    </citation>
    <scope>NUCLEOTIDE SEQUENCE [LARGE SCALE GENOMIC DNA]</scope>
    <source>
        <strain evidence="2">SpSt-1125</strain>
    </source>
</reference>
<sequence>MLRLLGYALLAAACVALLIMFLALSFNGLSLFYASISGSVGVRGVVYRGQSLLALFDPRVLFPSVGSSPLEGFVSVVDMEVRGVQKAWMMLLRPHPSPANLSKPGPPPMPVHVLVENMTVKGLSCYTFDRRTYRSRVEPVLDMVTNDWEAHGLLDGALGLASSELRANADPAGGYKLTLRVEGGINEAAVLCALELNVSSAVAVFDNGTRVSFADLLARLRSANLQPVTTSTLARVYSLFKPTAMQVVRALALLAAGAVLVALDVLLTGSPPLLFLYRLRRKLRRRGT</sequence>
<evidence type="ECO:0000256" key="1">
    <source>
        <dbReference type="SAM" id="Phobius"/>
    </source>
</evidence>
<comment type="caution">
    <text evidence="2">The sequence shown here is derived from an EMBL/GenBank/DDBJ whole genome shotgun (WGS) entry which is preliminary data.</text>
</comment>
<organism evidence="2">
    <name type="scientific">Thermofilum pendens</name>
    <dbReference type="NCBI Taxonomy" id="2269"/>
    <lineage>
        <taxon>Archaea</taxon>
        <taxon>Thermoproteota</taxon>
        <taxon>Thermoprotei</taxon>
        <taxon>Thermofilales</taxon>
        <taxon>Thermofilaceae</taxon>
        <taxon>Thermofilum</taxon>
    </lineage>
</organism>
<gene>
    <name evidence="2" type="ORF">ENM88_05410</name>
</gene>
<keyword evidence="1" id="KW-0472">Membrane</keyword>
<keyword evidence="1" id="KW-1133">Transmembrane helix</keyword>
<keyword evidence="1" id="KW-0812">Transmembrane</keyword>
<evidence type="ECO:0000313" key="2">
    <source>
        <dbReference type="EMBL" id="HHP05169.1"/>
    </source>
</evidence>
<name>A0A7J3X7I3_THEPE</name>
<dbReference type="AlphaFoldDB" id="A0A7J3X7I3"/>
<dbReference type="EMBL" id="DRZM01000160">
    <property type="protein sequence ID" value="HHP05169.1"/>
    <property type="molecule type" value="Genomic_DNA"/>
</dbReference>
<accession>A0A7J3X7I3</accession>